<feature type="region of interest" description="Disordered" evidence="1">
    <location>
        <begin position="137"/>
        <end position="168"/>
    </location>
</feature>
<proteinExistence type="predicted"/>
<dbReference type="Proteomes" id="UP000054845">
    <property type="component" value="Unassembled WGS sequence"/>
</dbReference>
<dbReference type="OrthoDB" id="10477338at2759"/>
<feature type="compositionally biased region" description="Polar residues" evidence="1">
    <location>
        <begin position="137"/>
        <end position="153"/>
    </location>
</feature>
<protein>
    <submittedName>
        <fullName evidence="2">Uncharacterized protein</fullName>
    </submittedName>
</protein>
<feature type="compositionally biased region" description="Pro residues" evidence="1">
    <location>
        <begin position="157"/>
        <end position="168"/>
    </location>
</feature>
<dbReference type="EMBL" id="CCYA01000254">
    <property type="protein sequence ID" value="CEH17044.1"/>
    <property type="molecule type" value="Genomic_DNA"/>
</dbReference>
<accession>A0A0P1BKJ7</accession>
<sequence length="168" mass="18961">MKHEEYEVYVVVDECPLEEFNVDKKYDAASNTWTYTGEIAYTHNKNFEFQMLYTAQKQGHGVVYHAHVDGQAADELLAIAQFDRWKRIEGFRQSGSIRPFRWTRLARRQDTPVSPDPETPSDVGTLSVLLEPLSAIASPQASRSPCIRTSRSTPLVAAPPPKPSNLLL</sequence>
<evidence type="ECO:0000313" key="2">
    <source>
        <dbReference type="EMBL" id="CEH17044.1"/>
    </source>
</evidence>
<keyword evidence="3" id="KW-1185">Reference proteome</keyword>
<reference evidence="2 3" key="1">
    <citation type="submission" date="2014-09" db="EMBL/GenBank/DDBJ databases">
        <authorList>
            <person name="Magalhaes I.L.F."/>
            <person name="Oliveira U."/>
            <person name="Santos F.R."/>
            <person name="Vidigal T.H.D.A."/>
            <person name="Brescovit A.D."/>
            <person name="Santos A.J."/>
        </authorList>
    </citation>
    <scope>NUCLEOTIDE SEQUENCE [LARGE SCALE GENOMIC DNA]</scope>
</reference>
<dbReference type="AlphaFoldDB" id="A0A0P1BKJ7"/>
<name>A0A0P1BKJ7_9BASI</name>
<evidence type="ECO:0000256" key="1">
    <source>
        <dbReference type="SAM" id="MobiDB-lite"/>
    </source>
</evidence>
<organism evidence="2 3">
    <name type="scientific">Ceraceosorus bombacis</name>
    <dbReference type="NCBI Taxonomy" id="401625"/>
    <lineage>
        <taxon>Eukaryota</taxon>
        <taxon>Fungi</taxon>
        <taxon>Dikarya</taxon>
        <taxon>Basidiomycota</taxon>
        <taxon>Ustilaginomycotina</taxon>
        <taxon>Exobasidiomycetes</taxon>
        <taxon>Ceraceosorales</taxon>
        <taxon>Ceraceosoraceae</taxon>
        <taxon>Ceraceosorus</taxon>
    </lineage>
</organism>
<evidence type="ECO:0000313" key="3">
    <source>
        <dbReference type="Proteomes" id="UP000054845"/>
    </source>
</evidence>